<dbReference type="InterPro" id="IPR019405">
    <property type="entry name" value="Lactonase_7-beta_prop"/>
</dbReference>
<dbReference type="SUPFAM" id="SSF50974">
    <property type="entry name" value="Nitrous oxide reductase, N-terminal domain"/>
    <property type="match status" value="1"/>
</dbReference>
<dbReference type="STRING" id="1423743.FD41_GL001698"/>
<dbReference type="Proteomes" id="UP000019488">
    <property type="component" value="Unassembled WGS sequence"/>
</dbReference>
<evidence type="ECO:0000256" key="1">
    <source>
        <dbReference type="ARBA" id="ARBA00005564"/>
    </source>
</evidence>
<dbReference type="PANTHER" id="PTHR30344">
    <property type="entry name" value="6-PHOSPHOGLUCONOLACTONASE-RELATED"/>
    <property type="match status" value="1"/>
</dbReference>
<dbReference type="Gene3D" id="2.130.10.10">
    <property type="entry name" value="YVTN repeat-like/Quinoprotein amine dehydrogenase"/>
    <property type="match status" value="1"/>
</dbReference>
<evidence type="ECO:0000313" key="2">
    <source>
        <dbReference type="EMBL" id="GAF35626.1"/>
    </source>
</evidence>
<reference evidence="2" key="1">
    <citation type="journal article" date="2014" name="Genome Announc.">
        <title>Draft Genome Sequences of Two Lactobacillus Strains, L. farraginis JCM 14108T and L. composti JCM 14202T, Isolated from Compost of Distilled Shochu Residue.</title>
        <authorList>
            <person name="Yuki M."/>
            <person name="Oshima K."/>
            <person name="Suda W."/>
            <person name="Kitahara M."/>
            <person name="Kitamura K."/>
            <person name="Iida T."/>
            <person name="Hattori M."/>
            <person name="Ohkuma M."/>
        </authorList>
    </citation>
    <scope>NUCLEOTIDE SEQUENCE [LARGE SCALE GENOMIC DNA]</scope>
    <source>
        <strain evidence="2">JCM 14108</strain>
    </source>
</reference>
<dbReference type="InterPro" id="IPR015943">
    <property type="entry name" value="WD40/YVTN_repeat-like_dom_sf"/>
</dbReference>
<protein>
    <submittedName>
        <fullName evidence="2">6-phosphogluconolactonase</fullName>
    </submittedName>
</protein>
<evidence type="ECO:0000313" key="3">
    <source>
        <dbReference type="Proteomes" id="UP000019488"/>
    </source>
</evidence>
<dbReference type="Pfam" id="PF10282">
    <property type="entry name" value="Lactonase"/>
    <property type="match status" value="1"/>
</dbReference>
<proteinExistence type="inferred from homology"/>
<name>X0PGV8_9LACO</name>
<comment type="caution">
    <text evidence="2">The sequence shown here is derived from an EMBL/GenBank/DDBJ whole genome shotgun (WGS) entry which is preliminary data.</text>
</comment>
<dbReference type="InterPro" id="IPR050282">
    <property type="entry name" value="Cycloisomerase_2"/>
</dbReference>
<dbReference type="GO" id="GO:0005829">
    <property type="term" value="C:cytosol"/>
    <property type="evidence" value="ECO:0007669"/>
    <property type="project" value="TreeGrafter"/>
</dbReference>
<comment type="similarity">
    <text evidence="1">Belongs to the cycloisomerase 2 family.</text>
</comment>
<gene>
    <name evidence="2" type="ORF">JCM14108_522</name>
</gene>
<dbReference type="InterPro" id="IPR011045">
    <property type="entry name" value="N2O_reductase_N"/>
</dbReference>
<accession>X0PGV8</accession>
<dbReference type="GO" id="GO:0017057">
    <property type="term" value="F:6-phosphogluconolactonase activity"/>
    <property type="evidence" value="ECO:0007669"/>
    <property type="project" value="TreeGrafter"/>
</dbReference>
<dbReference type="AlphaFoldDB" id="X0PGV8"/>
<dbReference type="EMBL" id="BAKI01000003">
    <property type="protein sequence ID" value="GAF35626.1"/>
    <property type="molecule type" value="Genomic_DNA"/>
</dbReference>
<organism evidence="2 3">
    <name type="scientific">Lentilactobacillus farraginis DSM 18382 = JCM 14108</name>
    <dbReference type="NCBI Taxonomy" id="1423743"/>
    <lineage>
        <taxon>Bacteria</taxon>
        <taxon>Bacillati</taxon>
        <taxon>Bacillota</taxon>
        <taxon>Bacilli</taxon>
        <taxon>Lactobacillales</taxon>
        <taxon>Lactobacillaceae</taxon>
        <taxon>Lentilactobacillus</taxon>
    </lineage>
</organism>
<sequence>MIEKYLIGTYTRRISKGVYQLELDTDNQKLQHLQFVGEAIDPTYVAESNAKRIYAITKVKGDDGNVTGGFKEWDGSSEDFPLADIAAIHDQETSPAYIAVDETRHLVFTANYHAGTICTYKIGDDGSITRADRIMDKGTLGFRPEQQDGPHPHYINLTPDNRVVAVDLGVDKVFIYDLDNNGKLTPVSELQMEDGYGPRHIAFDEKKGVATWLVN</sequence>
<dbReference type="PANTHER" id="PTHR30344:SF1">
    <property type="entry name" value="6-PHOSPHOGLUCONOLACTONASE"/>
    <property type="match status" value="1"/>
</dbReference>